<evidence type="ECO:0000313" key="14">
    <source>
        <dbReference type="EMBL" id="CAE4639957.1"/>
    </source>
</evidence>
<name>A0A6V2L7D4_9STRA</name>
<dbReference type="GO" id="GO:0030870">
    <property type="term" value="C:Mre11 complex"/>
    <property type="evidence" value="ECO:0007669"/>
    <property type="project" value="TreeGrafter"/>
</dbReference>
<dbReference type="GO" id="GO:0051880">
    <property type="term" value="F:G-quadruplex DNA binding"/>
    <property type="evidence" value="ECO:0007669"/>
    <property type="project" value="TreeGrafter"/>
</dbReference>
<evidence type="ECO:0000256" key="2">
    <source>
        <dbReference type="ARBA" id="ARBA00004123"/>
    </source>
</evidence>
<evidence type="ECO:0000259" key="12">
    <source>
        <dbReference type="Pfam" id="PF13476"/>
    </source>
</evidence>
<protein>
    <recommendedName>
        <fullName evidence="12">Rad50/SbcC-type AAA domain-containing protein</fullName>
    </recommendedName>
</protein>
<dbReference type="InterPro" id="IPR038729">
    <property type="entry name" value="Rad50/SbcC_AAA"/>
</dbReference>
<evidence type="ECO:0000313" key="13">
    <source>
        <dbReference type="EMBL" id="CAE4639955.1"/>
    </source>
</evidence>
<evidence type="ECO:0000256" key="9">
    <source>
        <dbReference type="ARBA" id="ARBA00049360"/>
    </source>
</evidence>
<keyword evidence="6" id="KW-0479">Metal-binding</keyword>
<comment type="subcellular location">
    <subcellularLocation>
        <location evidence="3">Chromosome</location>
    </subcellularLocation>
    <subcellularLocation>
        <location evidence="2">Nucleus</location>
    </subcellularLocation>
</comment>
<evidence type="ECO:0000256" key="5">
    <source>
        <dbReference type="ARBA" id="ARBA00022454"/>
    </source>
</evidence>
<dbReference type="GO" id="GO:0016887">
    <property type="term" value="F:ATP hydrolysis activity"/>
    <property type="evidence" value="ECO:0007669"/>
    <property type="project" value="InterPro"/>
</dbReference>
<feature type="coiled-coil region" evidence="10">
    <location>
        <begin position="853"/>
        <end position="1069"/>
    </location>
</feature>
<dbReference type="GO" id="GO:0003691">
    <property type="term" value="F:double-stranded telomeric DNA binding"/>
    <property type="evidence" value="ECO:0007669"/>
    <property type="project" value="TreeGrafter"/>
</dbReference>
<dbReference type="GO" id="GO:0006302">
    <property type="term" value="P:double-strand break repair"/>
    <property type="evidence" value="ECO:0007669"/>
    <property type="project" value="InterPro"/>
</dbReference>
<feature type="domain" description="Rad50/SbcC-type AAA" evidence="12">
    <location>
        <begin position="6"/>
        <end position="249"/>
    </location>
</feature>
<evidence type="ECO:0000256" key="10">
    <source>
        <dbReference type="SAM" id="Coils"/>
    </source>
</evidence>
<proteinExistence type="inferred from homology"/>
<keyword evidence="7" id="KW-0862">Zinc</keyword>
<comment type="catalytic activity">
    <reaction evidence="9">
        <text>ATP + H2O = ADP + phosphate + H(+)</text>
        <dbReference type="Rhea" id="RHEA:13065"/>
        <dbReference type="ChEBI" id="CHEBI:15377"/>
        <dbReference type="ChEBI" id="CHEBI:15378"/>
        <dbReference type="ChEBI" id="CHEBI:30616"/>
        <dbReference type="ChEBI" id="CHEBI:43474"/>
        <dbReference type="ChEBI" id="CHEBI:456216"/>
    </reaction>
</comment>
<dbReference type="GO" id="GO:0046872">
    <property type="term" value="F:metal ion binding"/>
    <property type="evidence" value="ECO:0007669"/>
    <property type="project" value="UniProtKB-KW"/>
</dbReference>
<keyword evidence="10" id="KW-0175">Coiled coil</keyword>
<feature type="compositionally biased region" description="Polar residues" evidence="11">
    <location>
        <begin position="501"/>
        <end position="510"/>
    </location>
</feature>
<feature type="coiled-coil region" evidence="10">
    <location>
        <begin position="1096"/>
        <end position="1146"/>
    </location>
</feature>
<reference evidence="13" key="1">
    <citation type="submission" date="2021-01" db="EMBL/GenBank/DDBJ databases">
        <authorList>
            <person name="Corre E."/>
            <person name="Pelletier E."/>
            <person name="Niang G."/>
            <person name="Scheremetjew M."/>
            <person name="Finn R."/>
            <person name="Kale V."/>
            <person name="Holt S."/>
            <person name="Cochrane G."/>
            <person name="Meng A."/>
            <person name="Brown T."/>
            <person name="Cohen L."/>
        </authorList>
    </citation>
    <scope>NUCLEOTIDE SEQUENCE</scope>
    <source>
        <strain evidence="13">GSO104</strain>
    </source>
</reference>
<keyword evidence="8" id="KW-0539">Nucleus</keyword>
<comment type="similarity">
    <text evidence="4">Belongs to the SMC family. RAD50 subfamily.</text>
</comment>
<dbReference type="GO" id="GO:0000722">
    <property type="term" value="P:telomere maintenance via recombination"/>
    <property type="evidence" value="ECO:0007669"/>
    <property type="project" value="TreeGrafter"/>
</dbReference>
<dbReference type="Gene3D" id="3.40.50.300">
    <property type="entry name" value="P-loop containing nucleotide triphosphate hydrolases"/>
    <property type="match status" value="2"/>
</dbReference>
<dbReference type="GO" id="GO:0043047">
    <property type="term" value="F:single-stranded telomeric DNA binding"/>
    <property type="evidence" value="ECO:0007669"/>
    <property type="project" value="TreeGrafter"/>
</dbReference>
<feature type="coiled-coil region" evidence="10">
    <location>
        <begin position="629"/>
        <end position="656"/>
    </location>
</feature>
<evidence type="ECO:0000256" key="8">
    <source>
        <dbReference type="ARBA" id="ARBA00023242"/>
    </source>
</evidence>
<dbReference type="GO" id="GO:0007004">
    <property type="term" value="P:telomere maintenance via telomerase"/>
    <property type="evidence" value="ECO:0007669"/>
    <property type="project" value="TreeGrafter"/>
</dbReference>
<keyword evidence="5" id="KW-0158">Chromosome</keyword>
<dbReference type="PANTHER" id="PTHR18867:SF12">
    <property type="entry name" value="DNA REPAIR PROTEIN RAD50"/>
    <property type="match status" value="1"/>
</dbReference>
<dbReference type="SUPFAM" id="SSF52540">
    <property type="entry name" value="P-loop containing nucleoside triphosphate hydrolases"/>
    <property type="match status" value="2"/>
</dbReference>
<dbReference type="EMBL" id="HBNS01041338">
    <property type="protein sequence ID" value="CAE4639955.1"/>
    <property type="molecule type" value="Transcribed_RNA"/>
</dbReference>
<organism evidence="13">
    <name type="scientific">Ditylum brightwellii</name>
    <dbReference type="NCBI Taxonomy" id="49249"/>
    <lineage>
        <taxon>Eukaryota</taxon>
        <taxon>Sar</taxon>
        <taxon>Stramenopiles</taxon>
        <taxon>Ochrophyta</taxon>
        <taxon>Bacillariophyta</taxon>
        <taxon>Mediophyceae</taxon>
        <taxon>Lithodesmiophycidae</taxon>
        <taxon>Lithodesmiales</taxon>
        <taxon>Lithodesmiaceae</taxon>
        <taxon>Ditylum</taxon>
    </lineage>
</organism>
<feature type="coiled-coil region" evidence="10">
    <location>
        <begin position="326"/>
        <end position="353"/>
    </location>
</feature>
<gene>
    <name evidence="13" type="ORF">DBRI00130_LOCUS32176</name>
    <name evidence="14" type="ORF">DBRI00130_LOCUS32177</name>
</gene>
<dbReference type="EMBL" id="HBNS01041339">
    <property type="protein sequence ID" value="CAE4639957.1"/>
    <property type="molecule type" value="Transcribed_RNA"/>
</dbReference>
<evidence type="ECO:0000256" key="4">
    <source>
        <dbReference type="ARBA" id="ARBA00009439"/>
    </source>
</evidence>
<evidence type="ECO:0000256" key="7">
    <source>
        <dbReference type="ARBA" id="ARBA00022833"/>
    </source>
</evidence>
<evidence type="ECO:0000256" key="1">
    <source>
        <dbReference type="ARBA" id="ARBA00001947"/>
    </source>
</evidence>
<dbReference type="Pfam" id="PF13476">
    <property type="entry name" value="AAA_23"/>
    <property type="match status" value="1"/>
</dbReference>
<accession>A0A6V2L7D4</accession>
<feature type="compositionally biased region" description="Basic and acidic residues" evidence="11">
    <location>
        <begin position="491"/>
        <end position="500"/>
    </location>
</feature>
<dbReference type="GO" id="GO:0000794">
    <property type="term" value="C:condensed nuclear chromosome"/>
    <property type="evidence" value="ECO:0007669"/>
    <property type="project" value="TreeGrafter"/>
</dbReference>
<sequence length="1413" mass="161167">MASISKLSIRGVRAFSPDDEEQVIGFCFPLTIIVGANGCGKTTIIESLKYAVTGSLPPGNKSGQAFVHDPRSVGQSVVKGNIKLRFTNRAGHSMVVVRSMEVTQKKTTMSFKALDGILRTVDPNTGEKVSMSHKCSELDRQIPTLMGVSKPILEHVVFCHQEDSSWPLQEGAVLKKRFDDIFDSTRYAKALEAIRTTKKEYAGVVKDHHGSLQGLAAHKLAATGFRDEMDKIRDQLSQIQDEINHHSDEINKHDVIITQYNDIQGDVEEMRERVDIKASQIDREETRLVTHKSMLEEDWSNTHTEDQLAGMLDAFHDTIADDAKRKEELELYQKDLETDVDSLRREEMIYKEQKGKLMGERKSHESDLKERIGLMDKIASKHKIELSLTQTQASTGIETQQTYATTSRVSLGGNTTFTAGDTTVDTAHMTVSAEDMEVFEKALKTKEEDLRDGLQNFKDKSREEEDEVQNILNDLTGKQRHVEADREKLMKQQREAKRELQNITSQSSSRSRLHKNDIDDAKRAAARYARERDEANQDPRIKSIPLEISKISERMRSIQVELEEDKTTLSQLRRCSDISNEISMLERQKEGDVEGLKDTISDNSFLLQKFDAYPTLRGDNYVNTIETLADNVRIKHENTREESDRASEELAQLQQTIGEKSALLSHNKRSLETLKAREAALCADDRGVQKIRRVINAVRNFEHQQLDTGVTVVQNDMEPQKLLEHLTERIGEYSAEDTPESIARTMKKLKKMSKVKGSGGQILDIICPCCQRSMDTNEVMMFDATMESLSDPIRSELIQTDQASVGKNRSALRNYETWRKIVSQSMPDYLDHTRITNEVNDLEVSVSNGEDELKPMQDELSAAKDKADELQNDASELRQLLDVVNRLRDDANRIAEKTRQVASKRDELSVMAPSAEGRDLKSMEMDFDAKNNEKDELMRKNTKLNKDLTSLNHRIMTLGSQATKAEQQAKELEAKHKQYQEAAERKKELNESIANCIEEDKKLQEQEVPIRQKIRAKQSDRQRMRTVAAEEEIRLNRLINEFSNDVQSLNSLTERIDRYLESNNEEEIEKLDSSLADVASSTREKENALKEMVPELQALQKKVSDQERHKKTIQDNIKLIKALDNVKKLRDELSVLEEELENLQGSNALNDDYASAMSSKKRHMEEKHRCEGRRLGYKDQQRNLKRKLLTPEYKDIDERHRVKMIEYETTMIAVTDLDKYHNALDKALLRYHGMKIEDINKIIRELWTLTYKGRDINNIALVSGAESSGGTKAARSYNYRVVMTKGNTQLDMRGRCSAGQRVLASIVIRLALAETFCLNCGVMALDEPTTNLDYENKRGLAVALAQIIANRAAQHNFQLVCITHDEEFVSMMKNELSTHTGFDMPEKYFQVSREEGPDGKHYSKINAIDWDEI</sequence>
<dbReference type="PANTHER" id="PTHR18867">
    <property type="entry name" value="RAD50"/>
    <property type="match status" value="1"/>
</dbReference>
<evidence type="ECO:0000256" key="6">
    <source>
        <dbReference type="ARBA" id="ARBA00022723"/>
    </source>
</evidence>
<comment type="cofactor">
    <cofactor evidence="1">
        <name>Zn(2+)</name>
        <dbReference type="ChEBI" id="CHEBI:29105"/>
    </cofactor>
</comment>
<feature type="region of interest" description="Disordered" evidence="11">
    <location>
        <begin position="491"/>
        <end position="519"/>
    </location>
</feature>
<evidence type="ECO:0000256" key="3">
    <source>
        <dbReference type="ARBA" id="ARBA00004286"/>
    </source>
</evidence>
<feature type="coiled-coil region" evidence="10">
    <location>
        <begin position="222"/>
        <end position="287"/>
    </location>
</feature>
<dbReference type="InterPro" id="IPR027417">
    <property type="entry name" value="P-loop_NTPase"/>
</dbReference>
<evidence type="ECO:0000256" key="11">
    <source>
        <dbReference type="SAM" id="MobiDB-lite"/>
    </source>
</evidence>
<dbReference type="GO" id="GO:0070192">
    <property type="term" value="P:chromosome organization involved in meiotic cell cycle"/>
    <property type="evidence" value="ECO:0007669"/>
    <property type="project" value="TreeGrafter"/>
</dbReference>